<dbReference type="GO" id="GO:0006401">
    <property type="term" value="P:RNA catabolic process"/>
    <property type="evidence" value="ECO:0007669"/>
    <property type="project" value="TreeGrafter"/>
</dbReference>
<organism evidence="5 6">
    <name type="scientific">Malus domestica</name>
    <name type="common">Apple</name>
    <name type="synonym">Pyrus malus</name>
    <dbReference type="NCBI Taxonomy" id="3750"/>
    <lineage>
        <taxon>Eukaryota</taxon>
        <taxon>Viridiplantae</taxon>
        <taxon>Streptophyta</taxon>
        <taxon>Embryophyta</taxon>
        <taxon>Tracheophyta</taxon>
        <taxon>Spermatophyta</taxon>
        <taxon>Magnoliopsida</taxon>
        <taxon>eudicotyledons</taxon>
        <taxon>Gunneridae</taxon>
        <taxon>Pentapetalae</taxon>
        <taxon>rosids</taxon>
        <taxon>fabids</taxon>
        <taxon>Rosales</taxon>
        <taxon>Rosaceae</taxon>
        <taxon>Amygdaloideae</taxon>
        <taxon>Maleae</taxon>
        <taxon>Malus</taxon>
    </lineage>
</organism>
<dbReference type="Proteomes" id="UP000290289">
    <property type="component" value="Chromosome 3"/>
</dbReference>
<accession>A0A498K987</accession>
<sequence length="253" mass="28475">MFNLKSIRKVKGILIFPYIYLIGEGGMCNGRDGVLEICHPLTHHSNTLCMFSSGQLLNVKLQGGSLFMVSANKSSSSSLDCKGDAFNVNGMDDALKKELLSSWWAWRNGNHVEFWQREYDKHGKCSDNVFPKTEYFRKTLAVYHDFDIAQTLQKANIVPQPLQPKMSLYKLSQRPLSPKPAGGHSVDIRCYQQNQKNSTNGSKPLIYLAQVVLCFNESGKNRTGCDPKETTKCKLKTGDLETVPSIAHIRLWV</sequence>
<dbReference type="InterPro" id="IPR036430">
    <property type="entry name" value="RNase_T2-like_sf"/>
</dbReference>
<dbReference type="Gene3D" id="3.90.730.10">
    <property type="entry name" value="Ribonuclease T2-like"/>
    <property type="match status" value="1"/>
</dbReference>
<keyword evidence="6" id="KW-1185">Reference proteome</keyword>
<dbReference type="Pfam" id="PF00445">
    <property type="entry name" value="Ribonuclease_T2"/>
    <property type="match status" value="1"/>
</dbReference>
<dbReference type="SUPFAM" id="SSF55895">
    <property type="entry name" value="Ribonuclease Rh-like"/>
    <property type="match status" value="1"/>
</dbReference>
<keyword evidence="2" id="KW-0732">Signal</keyword>
<dbReference type="GO" id="GO:0005576">
    <property type="term" value="C:extracellular region"/>
    <property type="evidence" value="ECO:0007669"/>
    <property type="project" value="TreeGrafter"/>
</dbReference>
<dbReference type="PANTHER" id="PTHR11240">
    <property type="entry name" value="RIBONUCLEASE T2"/>
    <property type="match status" value="1"/>
</dbReference>
<name>A0A498K987_MALDO</name>
<dbReference type="GO" id="GO:0033897">
    <property type="term" value="F:ribonuclease T2 activity"/>
    <property type="evidence" value="ECO:0007669"/>
    <property type="project" value="InterPro"/>
</dbReference>
<comment type="caution">
    <text evidence="5">The sequence shown here is derived from an EMBL/GenBank/DDBJ whole genome shotgun (WGS) entry which is preliminary data.</text>
</comment>
<dbReference type="AlphaFoldDB" id="A0A498K987"/>
<reference evidence="5" key="1">
    <citation type="submission" date="2018-10" db="EMBL/GenBank/DDBJ databases">
        <title>A high-quality apple genome assembly.</title>
        <authorList>
            <person name="Hu J."/>
        </authorList>
    </citation>
    <scope>NUCLEOTIDE SEQUENCE [LARGE SCALE GENOMIC DNA]</scope>
    <source>
        <tissue evidence="5">Young leaf</tissue>
    </source>
</reference>
<evidence type="ECO:0000313" key="5">
    <source>
        <dbReference type="EMBL" id="RXI04081.1"/>
    </source>
</evidence>
<dbReference type="InterPro" id="IPR001568">
    <property type="entry name" value="RNase_T2-like"/>
</dbReference>
<evidence type="ECO:0000313" key="6">
    <source>
        <dbReference type="Proteomes" id="UP000290289"/>
    </source>
</evidence>
<comment type="similarity">
    <text evidence="1 4">Belongs to the RNase T2 family.</text>
</comment>
<evidence type="ECO:0000256" key="2">
    <source>
        <dbReference type="ARBA" id="ARBA00022729"/>
    </source>
</evidence>
<proteinExistence type="inferred from homology"/>
<evidence type="ECO:0000256" key="4">
    <source>
        <dbReference type="RuleBase" id="RU004328"/>
    </source>
</evidence>
<dbReference type="GO" id="GO:0003723">
    <property type="term" value="F:RNA binding"/>
    <property type="evidence" value="ECO:0007669"/>
    <property type="project" value="InterPro"/>
</dbReference>
<evidence type="ECO:0000256" key="1">
    <source>
        <dbReference type="ARBA" id="ARBA00007469"/>
    </source>
</evidence>
<evidence type="ECO:0000256" key="3">
    <source>
        <dbReference type="ARBA" id="ARBA00023180"/>
    </source>
</evidence>
<dbReference type="EMBL" id="RDQH01000329">
    <property type="protein sequence ID" value="RXI04081.1"/>
    <property type="molecule type" value="Genomic_DNA"/>
</dbReference>
<gene>
    <name evidence="5" type="ORF">DVH24_038355</name>
</gene>
<dbReference type="PANTHER" id="PTHR11240:SF18">
    <property type="entry name" value="OS07G0630400 PROTEIN"/>
    <property type="match status" value="1"/>
</dbReference>
<keyword evidence="3" id="KW-0325">Glycoprotein</keyword>
<protein>
    <submittedName>
        <fullName evidence="5">Uncharacterized protein</fullName>
    </submittedName>
</protein>